<dbReference type="Pfam" id="PF01734">
    <property type="entry name" value="Patatin"/>
    <property type="match status" value="1"/>
</dbReference>
<dbReference type="PROSITE" id="PS51257">
    <property type="entry name" value="PROKAR_LIPOPROTEIN"/>
    <property type="match status" value="1"/>
</dbReference>
<dbReference type="GO" id="GO:0006629">
    <property type="term" value="P:lipid metabolic process"/>
    <property type="evidence" value="ECO:0007669"/>
    <property type="project" value="UniProtKB-KW"/>
</dbReference>
<dbReference type="SUPFAM" id="SSF52151">
    <property type="entry name" value="FabD/lysophospholipase-like"/>
    <property type="match status" value="1"/>
</dbReference>
<keyword evidence="5" id="KW-1185">Reference proteome</keyword>
<dbReference type="Gene3D" id="3.40.1090.10">
    <property type="entry name" value="Cytosolic phospholipase A2 catalytic domain"/>
    <property type="match status" value="1"/>
</dbReference>
<dbReference type="InterPro" id="IPR002641">
    <property type="entry name" value="PNPLA_dom"/>
</dbReference>
<evidence type="ECO:0000313" key="4">
    <source>
        <dbReference type="EMBL" id="SDX82105.1"/>
    </source>
</evidence>
<evidence type="ECO:0000259" key="3">
    <source>
        <dbReference type="Pfam" id="PF01734"/>
    </source>
</evidence>
<sequence>MAMQSTRRIALLICVLLLAACASFPPNPPLAQYNPAAGYRFDQLERGANSDELFIIVSFSGGGTRAAALSFGVMEALRDTQIEWKQRKVSLLEEVDVISSVSGGSFPAAYYALYGARIFDEFPEKFLYRPIQSDLLKQLFLPYNLVRLASPSFGRSDLAAEFYHREIFNGGTYADVIKRGQRPFIILNATDMSRGTQFSFIQDQFDLLCSDLNGIPLARAAAASSAYPGGLTPLTFQNHAGSCQYQQPPWVALAAKDHSSRINPRRTARAEERLSLTDEGAGRRDYIHLTDGGVADNLGLRAPLTALTSTNHPWSVLQMMNQKKVHKLVIITVNAATDPATQRDKTPNIPGLVDTLTAAATVPLANYSFDTLELLTATVRTFNQEARLIEGCKKLAATKGEQCTLDIPTPHQVQWFPIQVAFEYIADSEERNWFKNLPTSLELPHSAIDRLRAIGRRLLSEDPNFRKLIQALQGCLPDAQQAC</sequence>
<dbReference type="Proteomes" id="UP000198640">
    <property type="component" value="Unassembled WGS sequence"/>
</dbReference>
<dbReference type="OrthoDB" id="8541087at2"/>
<feature type="domain" description="PNPLA" evidence="3">
    <location>
        <begin position="58"/>
        <end position="301"/>
    </location>
</feature>
<reference evidence="4 5" key="1">
    <citation type="submission" date="2016-10" db="EMBL/GenBank/DDBJ databases">
        <authorList>
            <person name="de Groot N.N."/>
        </authorList>
    </citation>
    <scope>NUCLEOTIDE SEQUENCE [LARGE SCALE GENOMIC DNA]</scope>
    <source>
        <strain evidence="4 5">Nm1</strain>
    </source>
</reference>
<name>A0A1H3EU14_9PROT</name>
<dbReference type="InterPro" id="IPR016035">
    <property type="entry name" value="Acyl_Trfase/lysoPLipase"/>
</dbReference>
<organism evidence="4 5">
    <name type="scientific">Nitrosomonas halophila</name>
    <dbReference type="NCBI Taxonomy" id="44576"/>
    <lineage>
        <taxon>Bacteria</taxon>
        <taxon>Pseudomonadati</taxon>
        <taxon>Pseudomonadota</taxon>
        <taxon>Betaproteobacteria</taxon>
        <taxon>Nitrosomonadales</taxon>
        <taxon>Nitrosomonadaceae</taxon>
        <taxon>Nitrosomonas</taxon>
    </lineage>
</organism>
<dbReference type="AlphaFoldDB" id="A0A1H3EU14"/>
<evidence type="ECO:0000313" key="5">
    <source>
        <dbReference type="Proteomes" id="UP000198640"/>
    </source>
</evidence>
<accession>A0A1H3EU14</accession>
<evidence type="ECO:0000256" key="2">
    <source>
        <dbReference type="SAM" id="SignalP"/>
    </source>
</evidence>
<dbReference type="EMBL" id="FNOY01000009">
    <property type="protein sequence ID" value="SDX82105.1"/>
    <property type="molecule type" value="Genomic_DNA"/>
</dbReference>
<proteinExistence type="predicted"/>
<feature type="chain" id="PRO_5011610088" evidence="2">
    <location>
        <begin position="32"/>
        <end position="483"/>
    </location>
</feature>
<feature type="signal peptide" evidence="2">
    <location>
        <begin position="1"/>
        <end position="31"/>
    </location>
</feature>
<keyword evidence="1" id="KW-0443">Lipid metabolism</keyword>
<protein>
    <submittedName>
        <fullName evidence="4">Patatin-like phospholipase</fullName>
    </submittedName>
</protein>
<gene>
    <name evidence="4" type="ORF">SAMN05421881_100946</name>
</gene>
<keyword evidence="2" id="KW-0732">Signal</keyword>
<evidence type="ECO:0000256" key="1">
    <source>
        <dbReference type="ARBA" id="ARBA00023098"/>
    </source>
</evidence>
<dbReference type="RefSeq" id="WP_090412246.1">
    <property type="nucleotide sequence ID" value="NZ_FNOY01000009.1"/>
</dbReference>
<dbReference type="STRING" id="44576.SAMN05421881_100946"/>